<dbReference type="Gene3D" id="3.40.1670.10">
    <property type="entry name" value="UbiD C-terminal domain-like"/>
    <property type="match status" value="1"/>
</dbReference>
<evidence type="ECO:0000313" key="2">
    <source>
        <dbReference type="EMBL" id="ADJ16472.1"/>
    </source>
</evidence>
<dbReference type="RefSeq" id="WP_008413997.1">
    <property type="nucleotide sequence ID" value="NC_014298.1"/>
</dbReference>
<reference evidence="2 4" key="1">
    <citation type="journal article" date="2010" name="J. Bacteriol.">
        <title>Complete genome sequence of Halalkalicoccus jeotgali B3(T), an extremely halophilic archaeon.</title>
        <authorList>
            <person name="Roh S.W."/>
            <person name="Nam Y.D."/>
            <person name="Nam S.H."/>
            <person name="Choi S.H."/>
            <person name="Park H.S."/>
            <person name="Bae J.W."/>
        </authorList>
    </citation>
    <scope>NUCLEOTIDE SEQUENCE [LARGE SCALE GENOMIC DNA]</scope>
    <source>
        <strain evidence="2">B3</strain>
        <strain evidence="4">DSM 18796 / CECT 7217 / JCM 14584 / KCTC 4019 / B3</strain>
        <plasmid evidence="4">1</plasmid>
    </source>
</reference>
<dbReference type="Pfam" id="PF20696">
    <property type="entry name" value="UbiD_C"/>
    <property type="match status" value="1"/>
</dbReference>
<feature type="domain" description="3-octaprenyl-4-hydroxybenzoate carboxy-lyase-like C-terminal" evidence="1">
    <location>
        <begin position="296"/>
        <end position="419"/>
    </location>
</feature>
<dbReference type="PATRIC" id="fig|795797.18.peg.3089"/>
<dbReference type="EMBL" id="AOHV01000005">
    <property type="protein sequence ID" value="ELY41432.1"/>
    <property type="molecule type" value="Genomic_DNA"/>
</dbReference>
<keyword evidence="2" id="KW-0614">Plasmid</keyword>
<dbReference type="GeneID" id="9420917"/>
<dbReference type="HOGENOM" id="CLU_045784_0_0_2"/>
<proteinExistence type="predicted"/>
<reference evidence="3 5" key="2">
    <citation type="journal article" date="2014" name="PLoS Genet.">
        <title>Phylogenetically driven sequencing of extremely halophilic archaea reveals strategies for static and dynamic osmo-response.</title>
        <authorList>
            <person name="Becker E.A."/>
            <person name="Seitzer P.M."/>
            <person name="Tritt A."/>
            <person name="Larsen D."/>
            <person name="Krusor M."/>
            <person name="Yao A.I."/>
            <person name="Wu D."/>
            <person name="Madern D."/>
            <person name="Eisen J.A."/>
            <person name="Darling A.E."/>
            <person name="Facciotti M.T."/>
        </authorList>
    </citation>
    <scope>NUCLEOTIDE SEQUENCE [LARGE SCALE GENOMIC DNA]</scope>
    <source>
        <strain evidence="3">B3</strain>
        <strain evidence="5">DSM 18796 / CECT 7217 / JCM 14584 / KCTC 4019 / B3</strain>
    </source>
</reference>
<evidence type="ECO:0000313" key="3">
    <source>
        <dbReference type="EMBL" id="ELY41432.1"/>
    </source>
</evidence>
<dbReference type="eggNOG" id="arCOG01671">
    <property type="taxonomic scope" value="Archaea"/>
</dbReference>
<gene>
    <name evidence="2" type="ordered locus">HacjB3_15561</name>
    <name evidence="3" type="ORF">C497_01690</name>
</gene>
<evidence type="ECO:0000313" key="4">
    <source>
        <dbReference type="Proteomes" id="UP000000390"/>
    </source>
</evidence>
<accession>D8JB19</accession>
<geneLocation type="plasmid" evidence="2 4">
    <name>1</name>
</geneLocation>
<dbReference type="Proteomes" id="UP000000390">
    <property type="component" value="Plasmid 1"/>
</dbReference>
<dbReference type="EMBL" id="CP002063">
    <property type="protein sequence ID" value="ADJ16472.1"/>
    <property type="molecule type" value="Genomic_DNA"/>
</dbReference>
<dbReference type="KEGG" id="hje:HacjB3_15561"/>
<protein>
    <submittedName>
        <fullName evidence="2">3-polyprenyl-4-hydroxybenzoate decarboxylase and related decarboxylase-like protein</fullName>
    </submittedName>
    <submittedName>
        <fullName evidence="3">3-polyprenyl-4-hydroxybenzoate decarboxylase-like protein</fullName>
    </submittedName>
</protein>
<dbReference type="SUPFAM" id="SSF143968">
    <property type="entry name" value="UbiD C-terminal domain-like"/>
    <property type="match status" value="1"/>
</dbReference>
<dbReference type="InterPro" id="IPR049381">
    <property type="entry name" value="UbiD-like_C"/>
</dbReference>
<dbReference type="Proteomes" id="UP000011645">
    <property type="component" value="Unassembled WGS sequence"/>
</dbReference>
<dbReference type="SUPFAM" id="SSF50475">
    <property type="entry name" value="FMN-binding split barrel"/>
    <property type="match status" value="1"/>
</dbReference>
<organism evidence="2 4">
    <name type="scientific">Halalkalicoccus jeotgali (strain DSM 18796 / CECT 7217 / JCM 14584 / KCTC 4019 / B3)</name>
    <dbReference type="NCBI Taxonomy" id="795797"/>
    <lineage>
        <taxon>Archaea</taxon>
        <taxon>Methanobacteriati</taxon>
        <taxon>Methanobacteriota</taxon>
        <taxon>Stenosarchaea group</taxon>
        <taxon>Halobacteria</taxon>
        <taxon>Halobacteriales</taxon>
        <taxon>Halococcaceae</taxon>
        <taxon>Halalkalicoccus</taxon>
    </lineage>
</organism>
<dbReference type="AlphaFoldDB" id="D8JB19"/>
<sequence>MITFRDHLRILDANEDLLTVAEHVHWDEETAAVAVEALKHDCKGLQFTSTSGEVDLASGIYAGHAQISSRTHQPWRRLKKALDREGDDYVQLLEAVSRRNTRAPDDIILEEPAATIKSSSNPASLGLPTVEPNGRQQITLGLIAVEHEGMTSWAPVRGAIHRRSQLRLSVPQPFIEWCGDNRQASISLGIAAAPLVTALQGWTLDRTTSAVPKLAAALGETAVVDIDGRTVPADAEVRLDGSIIDVNDGVSGPIAVWERGCETVGVTVEVDAIATREDPVVPFIPLGAPLTDDLHLTALVEAAELYRRINGYWGVSPVSWIRLPVEGRLGLCLVSSEILYSGFEWQLANVLFSFSDFFDKVLILDEHTEPDDLARALDDMWVKAHPSNDWIFSDPNAPAASIPRYRRDGQTGSRLYINATWDPQWDEEYIAPRVTFENSYPEDVRELSLEKWDNLDLKEKSND</sequence>
<keyword evidence="5" id="KW-1185">Reference proteome</keyword>
<dbReference type="OrthoDB" id="198775at2157"/>
<evidence type="ECO:0000313" key="5">
    <source>
        <dbReference type="Proteomes" id="UP000011645"/>
    </source>
</evidence>
<name>D8JB19_HALJB</name>
<evidence type="ECO:0000259" key="1">
    <source>
        <dbReference type="Pfam" id="PF20696"/>
    </source>
</evidence>